<gene>
    <name evidence="3" type="ORF">BG006_000998</name>
</gene>
<accession>A0A9P5SAR9</accession>
<evidence type="ECO:0000313" key="4">
    <source>
        <dbReference type="Proteomes" id="UP000696485"/>
    </source>
</evidence>
<protein>
    <recommendedName>
        <fullName evidence="2">BTB domain-containing protein</fullName>
    </recommendedName>
</protein>
<proteinExistence type="predicted"/>
<organism evidence="3 4">
    <name type="scientific">Podila minutissima</name>
    <dbReference type="NCBI Taxonomy" id="64525"/>
    <lineage>
        <taxon>Eukaryota</taxon>
        <taxon>Fungi</taxon>
        <taxon>Fungi incertae sedis</taxon>
        <taxon>Mucoromycota</taxon>
        <taxon>Mortierellomycotina</taxon>
        <taxon>Mortierellomycetes</taxon>
        <taxon>Mortierellales</taxon>
        <taxon>Mortierellaceae</taxon>
        <taxon>Podila</taxon>
    </lineage>
</organism>
<feature type="region of interest" description="Disordered" evidence="1">
    <location>
        <begin position="1"/>
        <end position="20"/>
    </location>
</feature>
<evidence type="ECO:0000256" key="1">
    <source>
        <dbReference type="SAM" id="MobiDB-lite"/>
    </source>
</evidence>
<feature type="domain" description="BTB" evidence="2">
    <location>
        <begin position="31"/>
        <end position="100"/>
    </location>
</feature>
<dbReference type="PROSITE" id="PS50097">
    <property type="entry name" value="BTB"/>
    <property type="match status" value="1"/>
</dbReference>
<name>A0A9P5SAR9_9FUNG</name>
<comment type="caution">
    <text evidence="3">The sequence shown here is derived from an EMBL/GenBank/DDBJ whole genome shotgun (WGS) entry which is preliminary data.</text>
</comment>
<dbReference type="Proteomes" id="UP000696485">
    <property type="component" value="Unassembled WGS sequence"/>
</dbReference>
<feature type="compositionally biased region" description="Polar residues" evidence="1">
    <location>
        <begin position="1"/>
        <end position="13"/>
    </location>
</feature>
<dbReference type="SUPFAM" id="SSF54695">
    <property type="entry name" value="POZ domain"/>
    <property type="match status" value="1"/>
</dbReference>
<keyword evidence="4" id="KW-1185">Reference proteome</keyword>
<sequence length="211" mass="24259">MLPPSQQSTLNGSSDERNDPNEYLQQSALEGSTSIMASITSRFVGHKIILSQWPYFKAMFSSRFDEGGSGKTEIRVKDTNAETFRQTLHFLYMGQLDSPLPEMLERVDPTKAEWTSWEGIYLAAHGYRIDDLRKQALDKILEHLGDCDAIAFLFRSAYLFEGLRGLVITQIANERHATIFNNETREKYVDHPKCYELLVELFKAFHSIREN</sequence>
<dbReference type="CDD" id="cd18186">
    <property type="entry name" value="BTB_POZ_ZBTB_KLHL-like"/>
    <property type="match status" value="1"/>
</dbReference>
<evidence type="ECO:0000313" key="3">
    <source>
        <dbReference type="EMBL" id="KAF9323930.1"/>
    </source>
</evidence>
<reference evidence="3" key="1">
    <citation type="journal article" date="2020" name="Fungal Divers.">
        <title>Resolving the Mortierellaceae phylogeny through synthesis of multi-gene phylogenetics and phylogenomics.</title>
        <authorList>
            <person name="Vandepol N."/>
            <person name="Liber J."/>
            <person name="Desiro A."/>
            <person name="Na H."/>
            <person name="Kennedy M."/>
            <person name="Barry K."/>
            <person name="Grigoriev I.V."/>
            <person name="Miller A.N."/>
            <person name="O'Donnell K."/>
            <person name="Stajich J.E."/>
            <person name="Bonito G."/>
        </authorList>
    </citation>
    <scope>NUCLEOTIDE SEQUENCE</scope>
    <source>
        <strain evidence="3">NVP1</strain>
    </source>
</reference>
<dbReference type="EMBL" id="JAAAUY010001186">
    <property type="protein sequence ID" value="KAF9323930.1"/>
    <property type="molecule type" value="Genomic_DNA"/>
</dbReference>
<dbReference type="Gene3D" id="3.30.710.10">
    <property type="entry name" value="Potassium Channel Kv1.1, Chain A"/>
    <property type="match status" value="1"/>
</dbReference>
<dbReference type="Pfam" id="PF00651">
    <property type="entry name" value="BTB"/>
    <property type="match status" value="1"/>
</dbReference>
<evidence type="ECO:0000259" key="2">
    <source>
        <dbReference type="PROSITE" id="PS50097"/>
    </source>
</evidence>
<dbReference type="InterPro" id="IPR000210">
    <property type="entry name" value="BTB/POZ_dom"/>
</dbReference>
<dbReference type="SMART" id="SM00225">
    <property type="entry name" value="BTB"/>
    <property type="match status" value="1"/>
</dbReference>
<dbReference type="PANTHER" id="PTHR24413">
    <property type="entry name" value="SPECKLE-TYPE POZ PROTEIN"/>
    <property type="match status" value="1"/>
</dbReference>
<dbReference type="InterPro" id="IPR011333">
    <property type="entry name" value="SKP1/BTB/POZ_sf"/>
</dbReference>
<dbReference type="AlphaFoldDB" id="A0A9P5SAR9"/>